<dbReference type="GO" id="GO:0005524">
    <property type="term" value="F:ATP binding"/>
    <property type="evidence" value="ECO:0007669"/>
    <property type="project" value="InterPro"/>
</dbReference>
<evidence type="ECO:0000313" key="3">
    <source>
        <dbReference type="Proteomes" id="UP000193719"/>
    </source>
</evidence>
<name>A0A1Y1VF55_9FUNG</name>
<feature type="compositionally biased region" description="Acidic residues" evidence="1">
    <location>
        <begin position="51"/>
        <end position="64"/>
    </location>
</feature>
<evidence type="ECO:0000256" key="1">
    <source>
        <dbReference type="SAM" id="MobiDB-lite"/>
    </source>
</evidence>
<organism evidence="2 3">
    <name type="scientific">Piromyces finnis</name>
    <dbReference type="NCBI Taxonomy" id="1754191"/>
    <lineage>
        <taxon>Eukaryota</taxon>
        <taxon>Fungi</taxon>
        <taxon>Fungi incertae sedis</taxon>
        <taxon>Chytridiomycota</taxon>
        <taxon>Chytridiomycota incertae sedis</taxon>
        <taxon>Neocallimastigomycetes</taxon>
        <taxon>Neocallimastigales</taxon>
        <taxon>Neocallimastigaceae</taxon>
        <taxon>Piromyces</taxon>
    </lineage>
</organism>
<sequence>MSSRGNSKRTRDELESTATVESSSPPPTTDLPPFSEDSDFEVNELPSEYQDLPDDDELEDDEGVDLFGDNMEKDYRENAKKDHYEAVDIDDNEYNELDIGERAIVDAKLNKRDREKARLEGHLPAAFIDGKYLKELAFFFIIIKIFN</sequence>
<comment type="caution">
    <text evidence="2">The sequence shown here is derived from an EMBL/GenBank/DDBJ whole genome shotgun (WGS) entry which is preliminary data.</text>
</comment>
<dbReference type="GO" id="GO:0042555">
    <property type="term" value="C:MCM complex"/>
    <property type="evidence" value="ECO:0007669"/>
    <property type="project" value="InterPro"/>
</dbReference>
<dbReference type="InterPro" id="IPR008045">
    <property type="entry name" value="MCM2"/>
</dbReference>
<dbReference type="GO" id="GO:0005634">
    <property type="term" value="C:nucleus"/>
    <property type="evidence" value="ECO:0007669"/>
    <property type="project" value="InterPro"/>
</dbReference>
<proteinExistence type="predicted"/>
<dbReference type="EMBL" id="MCFH01000010">
    <property type="protein sequence ID" value="ORX54733.1"/>
    <property type="molecule type" value="Genomic_DNA"/>
</dbReference>
<gene>
    <name evidence="2" type="ORF">BCR36DRAFT_10722</name>
</gene>
<dbReference type="GO" id="GO:0006270">
    <property type="term" value="P:DNA replication initiation"/>
    <property type="evidence" value="ECO:0007669"/>
    <property type="project" value="InterPro"/>
</dbReference>
<dbReference type="OrthoDB" id="10626492at2759"/>
<dbReference type="Proteomes" id="UP000193719">
    <property type="component" value="Unassembled WGS sequence"/>
</dbReference>
<keyword evidence="3" id="KW-1185">Reference proteome</keyword>
<dbReference type="GO" id="GO:0003677">
    <property type="term" value="F:DNA binding"/>
    <property type="evidence" value="ECO:0007669"/>
    <property type="project" value="InterPro"/>
</dbReference>
<protein>
    <submittedName>
        <fullName evidence="2">Uncharacterized protein</fullName>
    </submittedName>
</protein>
<dbReference type="AlphaFoldDB" id="A0A1Y1VF55"/>
<reference evidence="2 3" key="2">
    <citation type="submission" date="2016-08" db="EMBL/GenBank/DDBJ databases">
        <title>Pervasive Adenine N6-methylation of Active Genes in Fungi.</title>
        <authorList>
            <consortium name="DOE Joint Genome Institute"/>
            <person name="Mondo S.J."/>
            <person name="Dannebaum R.O."/>
            <person name="Kuo R.C."/>
            <person name="Labutti K."/>
            <person name="Haridas S."/>
            <person name="Kuo A."/>
            <person name="Salamov A."/>
            <person name="Ahrendt S.R."/>
            <person name="Lipzen A."/>
            <person name="Sullivan W."/>
            <person name="Andreopoulos W.B."/>
            <person name="Clum A."/>
            <person name="Lindquist E."/>
            <person name="Daum C."/>
            <person name="Ramamoorthy G.K."/>
            <person name="Gryganskyi A."/>
            <person name="Culley D."/>
            <person name="Magnuson J.K."/>
            <person name="James T.Y."/>
            <person name="O'Malley M.A."/>
            <person name="Stajich J.E."/>
            <person name="Spatafora J.W."/>
            <person name="Visel A."/>
            <person name="Grigoriev I.V."/>
        </authorList>
    </citation>
    <scope>NUCLEOTIDE SEQUENCE [LARGE SCALE GENOMIC DNA]</scope>
    <source>
        <strain evidence="3">finn</strain>
    </source>
</reference>
<dbReference type="Pfam" id="PF12619">
    <property type="entry name" value="MCM2_N"/>
    <property type="match status" value="1"/>
</dbReference>
<accession>A0A1Y1VF55</accession>
<evidence type="ECO:0000313" key="2">
    <source>
        <dbReference type="EMBL" id="ORX54733.1"/>
    </source>
</evidence>
<reference evidence="2 3" key="1">
    <citation type="submission" date="2016-08" db="EMBL/GenBank/DDBJ databases">
        <title>Genomes of anaerobic fungi encode conserved fungal cellulosomes for biomass hydrolysis.</title>
        <authorList>
            <consortium name="DOE Joint Genome Institute"/>
            <person name="Haitjema C.H."/>
            <person name="Gilmore S.P."/>
            <person name="Henske J.K."/>
            <person name="Solomon K.V."/>
            <person name="De Groot R."/>
            <person name="Kuo A."/>
            <person name="Mondo S.J."/>
            <person name="Salamov A.A."/>
            <person name="Labutti K."/>
            <person name="Zhao Z."/>
            <person name="Chiniquy J."/>
            <person name="Barry K."/>
            <person name="Brewer H.M."/>
            <person name="Purvine S.O."/>
            <person name="Wright A.T."/>
            <person name="Boxma B."/>
            <person name="Van Alen T."/>
            <person name="Hackstein J.H."/>
            <person name="Baker S.E."/>
            <person name="Grigoriev I.V."/>
            <person name="O'Malley M.A."/>
        </authorList>
    </citation>
    <scope>NUCLEOTIDE SEQUENCE [LARGE SCALE GENOMIC DNA]</scope>
    <source>
        <strain evidence="3">finn</strain>
    </source>
</reference>
<feature type="region of interest" description="Disordered" evidence="1">
    <location>
        <begin position="1"/>
        <end position="68"/>
    </location>
</feature>
<dbReference type="STRING" id="1754191.A0A1Y1VF55"/>